<comment type="caution">
    <text evidence="2">The sequence shown here is derived from an EMBL/GenBank/DDBJ whole genome shotgun (WGS) entry which is preliminary data.</text>
</comment>
<keyword evidence="1" id="KW-1133">Transmembrane helix</keyword>
<proteinExistence type="predicted"/>
<feature type="transmembrane region" description="Helical" evidence="1">
    <location>
        <begin position="44"/>
        <end position="67"/>
    </location>
</feature>
<keyword evidence="3" id="KW-1185">Reference proteome</keyword>
<sequence length="149" mass="16843">MWKDAVLAYLHFAAIFTLVWFLAKEWALLRTGAQQLDIDRLARADAGFGMLAGAVFLTGAARAVFGIKGWAFYAHNPVFHLKVGLFVLVGLISIAPTRSFLRWRKARRQDPSFTVPQAEWQRARRWVMVELHLIALIPLAAVIMARGLR</sequence>
<organism evidence="2 3">
    <name type="scientific">Dokdonella soli</name>
    <dbReference type="NCBI Taxonomy" id="529810"/>
    <lineage>
        <taxon>Bacteria</taxon>
        <taxon>Pseudomonadati</taxon>
        <taxon>Pseudomonadota</taxon>
        <taxon>Gammaproteobacteria</taxon>
        <taxon>Lysobacterales</taxon>
        <taxon>Rhodanobacteraceae</taxon>
        <taxon>Dokdonella</taxon>
    </lineage>
</organism>
<name>A0ABN1IGK0_9GAMM</name>
<feature type="transmembrane region" description="Helical" evidence="1">
    <location>
        <begin position="6"/>
        <end position="23"/>
    </location>
</feature>
<dbReference type="Proteomes" id="UP001501523">
    <property type="component" value="Unassembled WGS sequence"/>
</dbReference>
<keyword evidence="1" id="KW-0812">Transmembrane</keyword>
<dbReference type="Pfam" id="PF09980">
    <property type="entry name" value="DUF2214"/>
    <property type="match status" value="1"/>
</dbReference>
<evidence type="ECO:0000313" key="2">
    <source>
        <dbReference type="EMBL" id="GAA0712941.1"/>
    </source>
</evidence>
<feature type="transmembrane region" description="Helical" evidence="1">
    <location>
        <begin position="79"/>
        <end position="101"/>
    </location>
</feature>
<keyword evidence="1" id="KW-0472">Membrane</keyword>
<reference evidence="2 3" key="1">
    <citation type="journal article" date="2019" name="Int. J. Syst. Evol. Microbiol.">
        <title>The Global Catalogue of Microorganisms (GCM) 10K type strain sequencing project: providing services to taxonomists for standard genome sequencing and annotation.</title>
        <authorList>
            <consortium name="The Broad Institute Genomics Platform"/>
            <consortium name="The Broad Institute Genome Sequencing Center for Infectious Disease"/>
            <person name="Wu L."/>
            <person name="Ma J."/>
        </authorList>
    </citation>
    <scope>NUCLEOTIDE SEQUENCE [LARGE SCALE GENOMIC DNA]</scope>
    <source>
        <strain evidence="2 3">JCM 15421</strain>
    </source>
</reference>
<feature type="transmembrane region" description="Helical" evidence="1">
    <location>
        <begin position="126"/>
        <end position="145"/>
    </location>
</feature>
<dbReference type="InterPro" id="IPR018706">
    <property type="entry name" value="DUF2214_membrane"/>
</dbReference>
<dbReference type="EMBL" id="BAAAEU010000006">
    <property type="protein sequence ID" value="GAA0712941.1"/>
    <property type="molecule type" value="Genomic_DNA"/>
</dbReference>
<evidence type="ECO:0000313" key="3">
    <source>
        <dbReference type="Proteomes" id="UP001501523"/>
    </source>
</evidence>
<dbReference type="RefSeq" id="WP_343789182.1">
    <property type="nucleotide sequence ID" value="NZ_BAAAEU010000006.1"/>
</dbReference>
<evidence type="ECO:0000256" key="1">
    <source>
        <dbReference type="SAM" id="Phobius"/>
    </source>
</evidence>
<protein>
    <submittedName>
        <fullName evidence="2">DUF2214 family protein</fullName>
    </submittedName>
</protein>
<accession>A0ABN1IGK0</accession>
<gene>
    <name evidence="2" type="ORF">GCM10009105_16010</name>
</gene>